<proteinExistence type="predicted"/>
<dbReference type="AlphaFoldDB" id="A0A484M8U2"/>
<sequence>MGAGSVSFCCWLSCDLEHSPGPERGGPSFLFQTVPGLLFLEEEYSALSNDPTSSKKNSNVEHFQRLDEGTDLFPLT</sequence>
<feature type="compositionally biased region" description="Polar residues" evidence="1">
    <location>
        <begin position="48"/>
        <end position="57"/>
    </location>
</feature>
<dbReference type="EMBL" id="OOIL02002895">
    <property type="protein sequence ID" value="VFQ85231.1"/>
    <property type="molecule type" value="Genomic_DNA"/>
</dbReference>
<reference evidence="2 3" key="1">
    <citation type="submission" date="2018-04" db="EMBL/GenBank/DDBJ databases">
        <authorList>
            <person name="Vogel A."/>
        </authorList>
    </citation>
    <scope>NUCLEOTIDE SEQUENCE [LARGE SCALE GENOMIC DNA]</scope>
</reference>
<keyword evidence="3" id="KW-1185">Reference proteome</keyword>
<feature type="region of interest" description="Disordered" evidence="1">
    <location>
        <begin position="48"/>
        <end position="76"/>
    </location>
</feature>
<dbReference type="Proteomes" id="UP000595140">
    <property type="component" value="Unassembled WGS sequence"/>
</dbReference>
<name>A0A484M8U2_9ASTE</name>
<protein>
    <submittedName>
        <fullName evidence="2">Uncharacterized protein</fullName>
    </submittedName>
</protein>
<accession>A0A484M8U2</accession>
<organism evidence="2 3">
    <name type="scientific">Cuscuta campestris</name>
    <dbReference type="NCBI Taxonomy" id="132261"/>
    <lineage>
        <taxon>Eukaryota</taxon>
        <taxon>Viridiplantae</taxon>
        <taxon>Streptophyta</taxon>
        <taxon>Embryophyta</taxon>
        <taxon>Tracheophyta</taxon>
        <taxon>Spermatophyta</taxon>
        <taxon>Magnoliopsida</taxon>
        <taxon>eudicotyledons</taxon>
        <taxon>Gunneridae</taxon>
        <taxon>Pentapetalae</taxon>
        <taxon>asterids</taxon>
        <taxon>lamiids</taxon>
        <taxon>Solanales</taxon>
        <taxon>Convolvulaceae</taxon>
        <taxon>Cuscuteae</taxon>
        <taxon>Cuscuta</taxon>
        <taxon>Cuscuta subgen. Grammica</taxon>
        <taxon>Cuscuta sect. Cleistogrammica</taxon>
    </lineage>
</organism>
<evidence type="ECO:0000313" key="2">
    <source>
        <dbReference type="EMBL" id="VFQ85231.1"/>
    </source>
</evidence>
<evidence type="ECO:0000313" key="3">
    <source>
        <dbReference type="Proteomes" id="UP000595140"/>
    </source>
</evidence>
<feature type="compositionally biased region" description="Basic and acidic residues" evidence="1">
    <location>
        <begin position="58"/>
        <end position="68"/>
    </location>
</feature>
<gene>
    <name evidence="2" type="ORF">CCAM_LOCUS27007</name>
</gene>
<evidence type="ECO:0000256" key="1">
    <source>
        <dbReference type="SAM" id="MobiDB-lite"/>
    </source>
</evidence>